<evidence type="ECO:0000259" key="1">
    <source>
        <dbReference type="Pfam" id="PF13358"/>
    </source>
</evidence>
<dbReference type="GO" id="GO:0003676">
    <property type="term" value="F:nucleic acid binding"/>
    <property type="evidence" value="ECO:0007669"/>
    <property type="project" value="InterPro"/>
</dbReference>
<dbReference type="Pfam" id="PF13358">
    <property type="entry name" value="DDE_3"/>
    <property type="match status" value="1"/>
</dbReference>
<keyword evidence="3" id="KW-1185">Reference proteome</keyword>
<evidence type="ECO:0000313" key="3">
    <source>
        <dbReference type="Proteomes" id="UP001274896"/>
    </source>
</evidence>
<sequence>MSYSCSKLMLVLVEWCQKYTMHCSLLRMGLHIYRQVRVSMLTPVHRRKRQHWACFRNGLMDNEFEVLTWPPNSPDLNPIELLWDVLDKQVRSMKASSGNLQDLKDLLLKSLCQIPQHTFSDLVESIPQWSI</sequence>
<proteinExistence type="predicted"/>
<dbReference type="AlphaFoldDB" id="A0AAE0QK48"/>
<accession>A0AAE0QK48</accession>
<dbReference type="Proteomes" id="UP001274896">
    <property type="component" value="Unassembled WGS sequence"/>
</dbReference>
<gene>
    <name evidence="2" type="ORF">QTP70_005842</name>
</gene>
<dbReference type="EMBL" id="JAUCMX010000014">
    <property type="protein sequence ID" value="KAK3523634.1"/>
    <property type="molecule type" value="Genomic_DNA"/>
</dbReference>
<feature type="domain" description="Tc1-like transposase DDE" evidence="1">
    <location>
        <begin position="57"/>
        <end position="103"/>
    </location>
</feature>
<dbReference type="InterPro" id="IPR036397">
    <property type="entry name" value="RNaseH_sf"/>
</dbReference>
<protein>
    <recommendedName>
        <fullName evidence="1">Tc1-like transposase DDE domain-containing protein</fullName>
    </recommendedName>
</protein>
<dbReference type="InterPro" id="IPR038717">
    <property type="entry name" value="Tc1-like_DDE_dom"/>
</dbReference>
<reference evidence="2" key="1">
    <citation type="submission" date="2023-06" db="EMBL/GenBank/DDBJ databases">
        <title>Male Hemibagrus guttatus genome.</title>
        <authorList>
            <person name="Bian C."/>
        </authorList>
    </citation>
    <scope>NUCLEOTIDE SEQUENCE</scope>
    <source>
        <strain evidence="2">Male_cb2023</strain>
        <tissue evidence="2">Muscle</tissue>
    </source>
</reference>
<name>A0AAE0QK48_9TELE</name>
<organism evidence="2 3">
    <name type="scientific">Hemibagrus guttatus</name>
    <dbReference type="NCBI Taxonomy" id="175788"/>
    <lineage>
        <taxon>Eukaryota</taxon>
        <taxon>Metazoa</taxon>
        <taxon>Chordata</taxon>
        <taxon>Craniata</taxon>
        <taxon>Vertebrata</taxon>
        <taxon>Euteleostomi</taxon>
        <taxon>Actinopterygii</taxon>
        <taxon>Neopterygii</taxon>
        <taxon>Teleostei</taxon>
        <taxon>Ostariophysi</taxon>
        <taxon>Siluriformes</taxon>
        <taxon>Bagridae</taxon>
        <taxon>Hemibagrus</taxon>
    </lineage>
</organism>
<dbReference type="Gene3D" id="3.30.420.10">
    <property type="entry name" value="Ribonuclease H-like superfamily/Ribonuclease H"/>
    <property type="match status" value="1"/>
</dbReference>
<evidence type="ECO:0000313" key="2">
    <source>
        <dbReference type="EMBL" id="KAK3523634.1"/>
    </source>
</evidence>
<comment type="caution">
    <text evidence="2">The sequence shown here is derived from an EMBL/GenBank/DDBJ whole genome shotgun (WGS) entry which is preliminary data.</text>
</comment>